<feature type="region of interest" description="Disordered" evidence="1">
    <location>
        <begin position="69"/>
        <end position="106"/>
    </location>
</feature>
<evidence type="ECO:0000256" key="1">
    <source>
        <dbReference type="SAM" id="MobiDB-lite"/>
    </source>
</evidence>
<evidence type="ECO:0000313" key="3">
    <source>
        <dbReference type="Proteomes" id="UP000601223"/>
    </source>
</evidence>
<gene>
    <name evidence="2" type="ORF">Cba03nite_39930</name>
</gene>
<accession>A0A8J3JT32</accession>
<comment type="caution">
    <text evidence="2">The sequence shown here is derived from an EMBL/GenBank/DDBJ whole genome shotgun (WGS) entry which is preliminary data.</text>
</comment>
<dbReference type="Proteomes" id="UP000601223">
    <property type="component" value="Unassembled WGS sequence"/>
</dbReference>
<proteinExistence type="predicted"/>
<keyword evidence="3" id="KW-1185">Reference proteome</keyword>
<evidence type="ECO:0000313" key="2">
    <source>
        <dbReference type="EMBL" id="GIF82644.1"/>
    </source>
</evidence>
<dbReference type="EMBL" id="BONF01000022">
    <property type="protein sequence ID" value="GIF82644.1"/>
    <property type="molecule type" value="Genomic_DNA"/>
</dbReference>
<protein>
    <submittedName>
        <fullName evidence="2">Uncharacterized protein</fullName>
    </submittedName>
</protein>
<reference evidence="2 3" key="1">
    <citation type="submission" date="2021-01" db="EMBL/GenBank/DDBJ databases">
        <title>Whole genome shotgun sequence of Catellatospora bangladeshensis NBRC 107357.</title>
        <authorList>
            <person name="Komaki H."/>
            <person name="Tamura T."/>
        </authorList>
    </citation>
    <scope>NUCLEOTIDE SEQUENCE [LARGE SCALE GENOMIC DNA]</scope>
    <source>
        <strain evidence="2 3">NBRC 107357</strain>
    </source>
</reference>
<feature type="compositionally biased region" description="Low complexity" evidence="1">
    <location>
        <begin position="89"/>
        <end position="98"/>
    </location>
</feature>
<sequence>MPRWLRWPRARPCRRADVAPVALPSRGKAAVRALGDTVAAAASGVAEWPEREDVFRLSAVLDATGGHALASRPSPGSLLPAPVTFRHTGSSGSAAMGAGDAGVNGR</sequence>
<organism evidence="2 3">
    <name type="scientific">Catellatospora bangladeshensis</name>
    <dbReference type="NCBI Taxonomy" id="310355"/>
    <lineage>
        <taxon>Bacteria</taxon>
        <taxon>Bacillati</taxon>
        <taxon>Actinomycetota</taxon>
        <taxon>Actinomycetes</taxon>
        <taxon>Micromonosporales</taxon>
        <taxon>Micromonosporaceae</taxon>
        <taxon>Catellatospora</taxon>
    </lineage>
</organism>
<dbReference type="AlphaFoldDB" id="A0A8J3JT32"/>
<name>A0A8J3JT32_9ACTN</name>